<keyword evidence="1" id="KW-0472">Membrane</keyword>
<keyword evidence="1" id="KW-1133">Transmembrane helix</keyword>
<evidence type="ECO:0000256" key="1">
    <source>
        <dbReference type="SAM" id="Phobius"/>
    </source>
</evidence>
<sequence>MKITSKFRALNEGVWVALNVLNVIIWAPALLLIMGALLTLLIAFPTLLASSGVDLDDLSGIFVQYAWLYLFPGIGVLVGVVEFILSIVSYSIVCCCRPASVDQGYEYQYEMK</sequence>
<dbReference type="Proteomes" id="UP000593567">
    <property type="component" value="Unassembled WGS sequence"/>
</dbReference>
<dbReference type="AlphaFoldDB" id="A0A7J7KBX9"/>
<protein>
    <submittedName>
        <fullName evidence="2">Uncharacterized protein</fullName>
    </submittedName>
</protein>
<comment type="caution">
    <text evidence="2">The sequence shown here is derived from an EMBL/GenBank/DDBJ whole genome shotgun (WGS) entry which is preliminary data.</text>
</comment>
<dbReference type="EMBL" id="VXIV02000841">
    <property type="protein sequence ID" value="KAF6035713.1"/>
    <property type="molecule type" value="Genomic_DNA"/>
</dbReference>
<organism evidence="2 3">
    <name type="scientific">Bugula neritina</name>
    <name type="common">Brown bryozoan</name>
    <name type="synonym">Sertularia neritina</name>
    <dbReference type="NCBI Taxonomy" id="10212"/>
    <lineage>
        <taxon>Eukaryota</taxon>
        <taxon>Metazoa</taxon>
        <taxon>Spiralia</taxon>
        <taxon>Lophotrochozoa</taxon>
        <taxon>Bryozoa</taxon>
        <taxon>Gymnolaemata</taxon>
        <taxon>Cheilostomatida</taxon>
        <taxon>Flustrina</taxon>
        <taxon>Buguloidea</taxon>
        <taxon>Bugulidae</taxon>
        <taxon>Bugula</taxon>
    </lineage>
</organism>
<reference evidence="2" key="1">
    <citation type="submission" date="2020-06" db="EMBL/GenBank/DDBJ databases">
        <title>Draft genome of Bugula neritina, a colonial animal packing powerful symbionts and potential medicines.</title>
        <authorList>
            <person name="Rayko M."/>
        </authorList>
    </citation>
    <scope>NUCLEOTIDE SEQUENCE [LARGE SCALE GENOMIC DNA]</scope>
    <source>
        <strain evidence="2">Kwan_BN1</strain>
    </source>
</reference>
<name>A0A7J7KBX9_BUGNE</name>
<evidence type="ECO:0000313" key="2">
    <source>
        <dbReference type="EMBL" id="KAF6035713.1"/>
    </source>
</evidence>
<evidence type="ECO:0000313" key="3">
    <source>
        <dbReference type="Proteomes" id="UP000593567"/>
    </source>
</evidence>
<feature type="transmembrane region" description="Helical" evidence="1">
    <location>
        <begin position="20"/>
        <end position="47"/>
    </location>
</feature>
<feature type="transmembrane region" description="Helical" evidence="1">
    <location>
        <begin position="67"/>
        <end position="93"/>
    </location>
</feature>
<proteinExistence type="predicted"/>
<gene>
    <name evidence="2" type="ORF">EB796_005978</name>
</gene>
<keyword evidence="3" id="KW-1185">Reference proteome</keyword>
<accession>A0A7J7KBX9</accession>
<keyword evidence="1" id="KW-0812">Transmembrane</keyword>